<keyword evidence="5 9" id="KW-0665">Pyrimidine biosynthesis</keyword>
<evidence type="ECO:0000256" key="2">
    <source>
        <dbReference type="ARBA" id="ARBA00004861"/>
    </source>
</evidence>
<dbReference type="GO" id="GO:0005829">
    <property type="term" value="C:cytosol"/>
    <property type="evidence" value="ECO:0007669"/>
    <property type="project" value="TreeGrafter"/>
</dbReference>
<name>F4N7E6_YEREN</name>
<gene>
    <name evidence="9 14" type="primary">pyrF</name>
    <name evidence="14" type="ORF">YEW_IJ36580</name>
</gene>
<comment type="catalytic activity">
    <reaction evidence="7 9 12">
        <text>orotidine 5'-phosphate + H(+) = UMP + CO2</text>
        <dbReference type="Rhea" id="RHEA:11596"/>
        <dbReference type="ChEBI" id="CHEBI:15378"/>
        <dbReference type="ChEBI" id="CHEBI:16526"/>
        <dbReference type="ChEBI" id="CHEBI:57538"/>
        <dbReference type="ChEBI" id="CHEBI:57865"/>
        <dbReference type="EC" id="4.1.1.23"/>
    </reaction>
</comment>
<feature type="active site" description="For OMPdecase activity" evidence="10">
    <location>
        <position position="78"/>
    </location>
</feature>
<feature type="binding site" evidence="9 11">
    <location>
        <position position="229"/>
    </location>
    <ligand>
        <name>substrate</name>
    </ligand>
</feature>
<dbReference type="SUPFAM" id="SSF51366">
    <property type="entry name" value="Ribulose-phoshate binding barrel"/>
    <property type="match status" value="1"/>
</dbReference>
<feature type="binding site" evidence="9 11">
    <location>
        <position position="228"/>
    </location>
    <ligand>
        <name>substrate</name>
    </ligand>
</feature>
<evidence type="ECO:0000259" key="13">
    <source>
        <dbReference type="SMART" id="SM00934"/>
    </source>
</evidence>
<dbReference type="InterPro" id="IPR013785">
    <property type="entry name" value="Aldolase_TIM"/>
</dbReference>
<evidence type="ECO:0000256" key="11">
    <source>
        <dbReference type="PIRSR" id="PIRSR614732-2"/>
    </source>
</evidence>
<comment type="subunit">
    <text evidence="3 9">Homodimer.</text>
</comment>
<dbReference type="PANTHER" id="PTHR32119:SF2">
    <property type="entry name" value="OROTIDINE 5'-PHOSPHATE DECARBOXYLASE"/>
    <property type="match status" value="1"/>
</dbReference>
<dbReference type="PROSITE" id="PS00156">
    <property type="entry name" value="OMPDECASE"/>
    <property type="match status" value="1"/>
</dbReference>
<dbReference type="GO" id="GO:0044205">
    <property type="term" value="P:'de novo' UMP biosynthetic process"/>
    <property type="evidence" value="ECO:0007669"/>
    <property type="project" value="UniProtKB-UniRule"/>
</dbReference>
<feature type="active site" description="For OMPdecase activity" evidence="10">
    <location>
        <position position="80"/>
    </location>
</feature>
<dbReference type="Gene3D" id="3.20.20.70">
    <property type="entry name" value="Aldolase class I"/>
    <property type="match status" value="1"/>
</dbReference>
<dbReference type="InterPro" id="IPR014732">
    <property type="entry name" value="OMPdecase"/>
</dbReference>
<feature type="active site" description="Proton donor" evidence="9">
    <location>
        <position position="80"/>
    </location>
</feature>
<protein>
    <recommendedName>
        <fullName evidence="9">Orotidine 5'-phosphate decarboxylase</fullName>
        <ecNumber evidence="9">4.1.1.23</ecNumber>
    </recommendedName>
    <alternativeName>
        <fullName evidence="9">OMP decarboxylase</fullName>
        <shortName evidence="9">OMPDCase</shortName>
        <shortName evidence="9">OMPdecase</shortName>
    </alternativeName>
</protein>
<accession>F4N7E6</accession>
<evidence type="ECO:0000256" key="4">
    <source>
        <dbReference type="ARBA" id="ARBA00022793"/>
    </source>
</evidence>
<feature type="binding site" evidence="9">
    <location>
        <begin position="78"/>
        <end position="87"/>
    </location>
    <ligand>
        <name>substrate</name>
    </ligand>
</feature>
<evidence type="ECO:0000256" key="10">
    <source>
        <dbReference type="PIRSR" id="PIRSR614732-1"/>
    </source>
</evidence>
<dbReference type="NCBIfam" id="TIGR01740">
    <property type="entry name" value="pyrF"/>
    <property type="match status" value="1"/>
</dbReference>
<sequence length="253" mass="27250">MTEKGLKMTSATKTNNSGSISSPIVVALDYANKDAALAFADRVNPRDCRLKVGKEMFTLYGPQLVRDLHQRGFEVFLDLKFHDIPNTTARAVAAAAELGVWMVNVHATGGMRMMTAAKEALLPFGQQAPLLIAVTVLTSMDGEDLRDIGINITPAEQAERLAKLTWDCGLDGVVCSAHEAVRLKQVCGEDFKLVTPGIRPEGSDAGDQRRIMTPEQAVAASVDYMVIGRPITQSPDPEKTLTDILASLGKAAK</sequence>
<evidence type="ECO:0000256" key="8">
    <source>
        <dbReference type="ARBA" id="ARBA00061012"/>
    </source>
</evidence>
<evidence type="ECO:0000256" key="5">
    <source>
        <dbReference type="ARBA" id="ARBA00022975"/>
    </source>
</evidence>
<keyword evidence="6 9" id="KW-0456">Lyase</keyword>
<dbReference type="Pfam" id="PF00215">
    <property type="entry name" value="OMPdecase"/>
    <property type="match status" value="1"/>
</dbReference>
<feature type="binding site" evidence="9 11">
    <location>
        <position position="138"/>
    </location>
    <ligand>
        <name>substrate</name>
    </ligand>
</feature>
<dbReference type="PANTHER" id="PTHR32119">
    <property type="entry name" value="OROTIDINE 5'-PHOSPHATE DECARBOXYLASE"/>
    <property type="match status" value="1"/>
</dbReference>
<dbReference type="GO" id="GO:0006207">
    <property type="term" value="P:'de novo' pyrimidine nucleobase biosynthetic process"/>
    <property type="evidence" value="ECO:0007669"/>
    <property type="project" value="InterPro"/>
</dbReference>
<comment type="similarity">
    <text evidence="8 9">Belongs to the OMP decarboxylase family. Type 1 subfamily.</text>
</comment>
<comment type="pathway">
    <text evidence="2 9 12">Pyrimidine metabolism; UMP biosynthesis via de novo pathway; UMP from orotate: step 2/2.</text>
</comment>
<evidence type="ECO:0000313" key="14">
    <source>
        <dbReference type="EMBL" id="CBX74004.1"/>
    </source>
</evidence>
<feature type="binding site" evidence="9 11">
    <location>
        <position position="29"/>
    </location>
    <ligand>
        <name>substrate</name>
    </ligand>
</feature>
<feature type="domain" description="Orotidine 5'-phosphate decarboxylase" evidence="13">
    <location>
        <begin position="23"/>
        <end position="244"/>
    </location>
</feature>
<dbReference type="FunFam" id="3.20.20.70:FF:000015">
    <property type="entry name" value="Orotidine 5'-phosphate decarboxylase"/>
    <property type="match status" value="1"/>
</dbReference>
<evidence type="ECO:0000256" key="6">
    <source>
        <dbReference type="ARBA" id="ARBA00023239"/>
    </source>
</evidence>
<feature type="active site" description="For OMPdecase activity" evidence="10">
    <location>
        <position position="83"/>
    </location>
</feature>
<evidence type="ECO:0000256" key="7">
    <source>
        <dbReference type="ARBA" id="ARBA00049157"/>
    </source>
</evidence>
<feature type="binding site" evidence="9 11">
    <location>
        <position position="199"/>
    </location>
    <ligand>
        <name>substrate</name>
    </ligand>
</feature>
<evidence type="ECO:0000256" key="1">
    <source>
        <dbReference type="ARBA" id="ARBA00002356"/>
    </source>
</evidence>
<dbReference type="EC" id="4.1.1.23" evidence="9"/>
<dbReference type="AlphaFoldDB" id="F4N7E6"/>
<feature type="binding site" evidence="9 11">
    <location>
        <position position="51"/>
    </location>
    <ligand>
        <name>substrate</name>
    </ligand>
</feature>
<dbReference type="InterPro" id="IPR011060">
    <property type="entry name" value="RibuloseP-bd_barrel"/>
</dbReference>
<dbReference type="HAMAP" id="MF_01200_B">
    <property type="entry name" value="OMPdecase_type1_B"/>
    <property type="match status" value="1"/>
</dbReference>
<organism evidence="14">
    <name type="scientific">Yersinia enterocolitica W22703</name>
    <dbReference type="NCBI Taxonomy" id="913028"/>
    <lineage>
        <taxon>Bacteria</taxon>
        <taxon>Pseudomonadati</taxon>
        <taxon>Pseudomonadota</taxon>
        <taxon>Gammaproteobacteria</taxon>
        <taxon>Enterobacterales</taxon>
        <taxon>Yersiniaceae</taxon>
        <taxon>Yersinia</taxon>
    </lineage>
</organism>
<proteinExistence type="inferred from homology"/>
<comment type="function">
    <text evidence="1 9">Catalyzes the decarboxylation of orotidine 5'-monophosphate (OMP) to uridine 5'-monophosphate (UMP).</text>
</comment>
<dbReference type="UniPathway" id="UPA00070">
    <property type="reaction ID" value="UER00120"/>
</dbReference>
<dbReference type="InterPro" id="IPR018089">
    <property type="entry name" value="OMPdecase_AS"/>
</dbReference>
<evidence type="ECO:0000256" key="12">
    <source>
        <dbReference type="RuleBase" id="RU000512"/>
    </source>
</evidence>
<dbReference type="GO" id="GO:0004590">
    <property type="term" value="F:orotidine-5'-phosphate decarboxylase activity"/>
    <property type="evidence" value="ECO:0007669"/>
    <property type="project" value="UniProtKB-UniRule"/>
</dbReference>
<reference evidence="14" key="1">
    <citation type="journal article" date="2011" name="BMC Genomics">
        <title>Shotgun sequencing of Yersinia enterocolitica strain W22703 (biotype 2, serotype O:9): genomic evidence for oscillation between invertebrates and mammals.</title>
        <authorList>
            <person name="Fuchs T.M."/>
            <person name="Brandt K."/>
            <person name="Starke M."/>
            <person name="Rattei T."/>
        </authorList>
    </citation>
    <scope>NUCLEOTIDE SEQUENCE</scope>
</reference>
<evidence type="ECO:0000256" key="9">
    <source>
        <dbReference type="HAMAP-Rule" id="MF_01200"/>
    </source>
</evidence>
<dbReference type="InterPro" id="IPR001754">
    <property type="entry name" value="OMPdeCOase_dom"/>
</dbReference>
<dbReference type="SMART" id="SM00934">
    <property type="entry name" value="OMPdecase"/>
    <property type="match status" value="1"/>
</dbReference>
<dbReference type="CDD" id="cd04725">
    <property type="entry name" value="OMP_decarboxylase_like"/>
    <property type="match status" value="1"/>
</dbReference>
<dbReference type="NCBIfam" id="NF001273">
    <property type="entry name" value="PRK00230.1"/>
    <property type="match status" value="1"/>
</dbReference>
<dbReference type="InterPro" id="IPR047596">
    <property type="entry name" value="OMPdecase_bac"/>
</dbReference>
<evidence type="ECO:0000256" key="3">
    <source>
        <dbReference type="ARBA" id="ARBA00011738"/>
    </source>
</evidence>
<dbReference type="EMBL" id="FR718762">
    <property type="protein sequence ID" value="CBX74004.1"/>
    <property type="molecule type" value="Genomic_DNA"/>
</dbReference>
<keyword evidence="4 9" id="KW-0210">Decarboxylase</keyword>
<feature type="binding site" evidence="9 11">
    <location>
        <position position="208"/>
    </location>
    <ligand>
        <name>substrate</name>
    </ligand>
</feature>